<dbReference type="Gene3D" id="3.90.79.10">
    <property type="entry name" value="Nucleoside Triphosphate Pyrophosphohydrolase"/>
    <property type="match status" value="1"/>
</dbReference>
<feature type="domain" description="Nudix hydrolase" evidence="3">
    <location>
        <begin position="12"/>
        <end position="156"/>
    </location>
</feature>
<dbReference type="InterPro" id="IPR020084">
    <property type="entry name" value="NUDIX_hydrolase_CS"/>
</dbReference>
<dbReference type="PANTHER" id="PTHR43046">
    <property type="entry name" value="GDP-MANNOSE MANNOSYL HYDROLASE"/>
    <property type="match status" value="1"/>
</dbReference>
<dbReference type="InterPro" id="IPR000086">
    <property type="entry name" value="NUDIX_hydrolase_dom"/>
</dbReference>
<reference evidence="4 5" key="1">
    <citation type="submission" date="2018-07" db="EMBL/GenBank/DDBJ databases">
        <title>Genome guided investigation of antibiotics producing actinomycetales strain isolated from a Macau mangrove ecosystem.</title>
        <authorList>
            <person name="Hu D."/>
        </authorList>
    </citation>
    <scope>NUCLEOTIDE SEQUENCE [LARGE SCALE GENOMIC DNA]</scope>
    <source>
        <strain evidence="4 5">2297</strain>
    </source>
</reference>
<comment type="caution">
    <text evidence="4">The sequence shown here is derived from an EMBL/GenBank/DDBJ whole genome shotgun (WGS) entry which is preliminary data.</text>
</comment>
<gene>
    <name evidence="4" type="ORF">DVZ84_01805</name>
</gene>
<dbReference type="RefSeq" id="WP_114526734.1">
    <property type="nucleotide sequence ID" value="NZ_QQBH01000001.1"/>
</dbReference>
<dbReference type="OrthoDB" id="3478423at2"/>
<dbReference type="AlphaFoldDB" id="A0A369VD62"/>
<sequence>MPQTPTDPPFARVKIRVAALVFCGAEVALIRRDRPHGAHYSTIGGNVEGPEPLPNALARELEEELGLDLGDATAPELLWVLDQRVSRPGATPPPRKMHLIYRLHVTPAVRTKLRTEEHDELPDGSVDVGAIEWVDYRKTGDLHLYPPVGPHLAALDTPRAAIADAALAAITDANFTWR</sequence>
<dbReference type="InterPro" id="IPR015797">
    <property type="entry name" value="NUDIX_hydrolase-like_dom_sf"/>
</dbReference>
<keyword evidence="2" id="KW-0378">Hydrolase</keyword>
<dbReference type="EMBL" id="QQBH01000001">
    <property type="protein sequence ID" value="RDD90982.1"/>
    <property type="molecule type" value="Genomic_DNA"/>
</dbReference>
<evidence type="ECO:0000256" key="1">
    <source>
        <dbReference type="ARBA" id="ARBA00001946"/>
    </source>
</evidence>
<dbReference type="PROSITE" id="PS51462">
    <property type="entry name" value="NUDIX"/>
    <property type="match status" value="1"/>
</dbReference>
<dbReference type="Proteomes" id="UP000253742">
    <property type="component" value="Unassembled WGS sequence"/>
</dbReference>
<proteinExistence type="predicted"/>
<comment type="cofactor">
    <cofactor evidence="1">
        <name>Mg(2+)</name>
        <dbReference type="ChEBI" id="CHEBI:18420"/>
    </cofactor>
</comment>
<accession>A0A369VD62</accession>
<name>A0A369VD62_9ACTN</name>
<evidence type="ECO:0000313" key="5">
    <source>
        <dbReference type="Proteomes" id="UP000253742"/>
    </source>
</evidence>
<dbReference type="PROSITE" id="PS00893">
    <property type="entry name" value="NUDIX_BOX"/>
    <property type="match status" value="1"/>
</dbReference>
<dbReference type="Pfam" id="PF00293">
    <property type="entry name" value="NUDIX"/>
    <property type="match status" value="1"/>
</dbReference>
<dbReference type="GO" id="GO:0016787">
    <property type="term" value="F:hydrolase activity"/>
    <property type="evidence" value="ECO:0007669"/>
    <property type="project" value="UniProtKB-KW"/>
</dbReference>
<evidence type="ECO:0000313" key="4">
    <source>
        <dbReference type="EMBL" id="RDD90982.1"/>
    </source>
</evidence>
<dbReference type="SUPFAM" id="SSF55811">
    <property type="entry name" value="Nudix"/>
    <property type="match status" value="1"/>
</dbReference>
<evidence type="ECO:0000256" key="2">
    <source>
        <dbReference type="ARBA" id="ARBA00022801"/>
    </source>
</evidence>
<evidence type="ECO:0000259" key="3">
    <source>
        <dbReference type="PROSITE" id="PS51462"/>
    </source>
</evidence>
<organism evidence="4 5">
    <name type="scientific">Streptomyces parvulus</name>
    <dbReference type="NCBI Taxonomy" id="146923"/>
    <lineage>
        <taxon>Bacteria</taxon>
        <taxon>Bacillati</taxon>
        <taxon>Actinomycetota</taxon>
        <taxon>Actinomycetes</taxon>
        <taxon>Kitasatosporales</taxon>
        <taxon>Streptomycetaceae</taxon>
        <taxon>Streptomyces</taxon>
    </lineage>
</organism>
<dbReference type="PANTHER" id="PTHR43046:SF14">
    <property type="entry name" value="MUTT_NUDIX FAMILY PROTEIN"/>
    <property type="match status" value="1"/>
</dbReference>
<protein>
    <submittedName>
        <fullName evidence="4">NUDIX domain-containing protein</fullName>
    </submittedName>
</protein>